<feature type="region of interest" description="Disordered" evidence="13">
    <location>
        <begin position="1412"/>
        <end position="1443"/>
    </location>
</feature>
<dbReference type="OrthoDB" id="270392at2759"/>
<dbReference type="Pfam" id="PF04997">
    <property type="entry name" value="RNA_pol_Rpb1_1"/>
    <property type="match status" value="1"/>
</dbReference>
<evidence type="ECO:0000256" key="8">
    <source>
        <dbReference type="ARBA" id="ARBA00022842"/>
    </source>
</evidence>
<keyword evidence="10" id="KW-0539">Nucleus</keyword>
<keyword evidence="9 12" id="KW-0804">Transcription</keyword>
<comment type="catalytic activity">
    <reaction evidence="11 12">
        <text>RNA(n) + a ribonucleoside 5'-triphosphate = RNA(n+1) + diphosphate</text>
        <dbReference type="Rhea" id="RHEA:21248"/>
        <dbReference type="Rhea" id="RHEA-COMP:14527"/>
        <dbReference type="Rhea" id="RHEA-COMP:17342"/>
        <dbReference type="ChEBI" id="CHEBI:33019"/>
        <dbReference type="ChEBI" id="CHEBI:61557"/>
        <dbReference type="ChEBI" id="CHEBI:140395"/>
        <dbReference type="EC" id="2.7.7.6"/>
    </reaction>
</comment>
<dbReference type="Proteomes" id="UP000236161">
    <property type="component" value="Unassembled WGS sequence"/>
</dbReference>
<feature type="domain" description="RNA polymerase N-terminal" evidence="14">
    <location>
        <begin position="341"/>
        <end position="653"/>
    </location>
</feature>
<dbReference type="GO" id="GO:0003677">
    <property type="term" value="F:DNA binding"/>
    <property type="evidence" value="ECO:0007669"/>
    <property type="project" value="InterPro"/>
</dbReference>
<dbReference type="Gene3D" id="1.10.132.30">
    <property type="match status" value="1"/>
</dbReference>
<feature type="compositionally biased region" description="Acidic residues" evidence="13">
    <location>
        <begin position="1320"/>
        <end position="1351"/>
    </location>
</feature>
<dbReference type="GO" id="GO:0003899">
    <property type="term" value="F:DNA-directed RNA polymerase activity"/>
    <property type="evidence" value="ECO:0007669"/>
    <property type="project" value="UniProtKB-EC"/>
</dbReference>
<evidence type="ECO:0000259" key="14">
    <source>
        <dbReference type="SMART" id="SM00663"/>
    </source>
</evidence>
<dbReference type="GO" id="GO:0046872">
    <property type="term" value="F:metal ion binding"/>
    <property type="evidence" value="ECO:0007669"/>
    <property type="project" value="UniProtKB-KW"/>
</dbReference>
<dbReference type="CDD" id="cd01435">
    <property type="entry name" value="RNAP_I_RPA1_N"/>
    <property type="match status" value="1"/>
</dbReference>
<keyword evidence="5 12" id="KW-0548">Nucleotidyltransferase</keyword>
<evidence type="ECO:0000256" key="13">
    <source>
        <dbReference type="SAM" id="MobiDB-lite"/>
    </source>
</evidence>
<dbReference type="Gene3D" id="1.10.274.100">
    <property type="entry name" value="RNA polymerase Rpb1, domain 3"/>
    <property type="match status" value="1"/>
</dbReference>
<evidence type="ECO:0000256" key="3">
    <source>
        <dbReference type="ARBA" id="ARBA00022478"/>
    </source>
</evidence>
<dbReference type="InterPro" id="IPR045867">
    <property type="entry name" value="DNA-dir_RpoC_beta_prime"/>
</dbReference>
<dbReference type="SUPFAM" id="SSF64484">
    <property type="entry name" value="beta and beta-prime subunits of DNA dependent RNA-polymerase"/>
    <property type="match status" value="1"/>
</dbReference>
<evidence type="ECO:0000256" key="12">
    <source>
        <dbReference type="RuleBase" id="RU004279"/>
    </source>
</evidence>
<sequence length="1660" mass="186887">MDARLRPDEAASESVEAIHFSFYTREEVRKISVKQISNPEILDAKDTPVPDGLYDPALGPMKDSDSCKSCGQKSFRCPGHYGHIELARPVYNPLLFGSLKSLLQITCFDCHKFRMGRQKVHNYVAVLDLIIKGNVSAAKKLTSSSFSEDVFGTSNTKHYVQPDLDVDYLRGSWTSLQQAEAVSVLLEIMRENHRKCYNCKKVNPKIESRTFGWLEKTTSLSGVVFNVIQDASPGRHNKSSIKNDGLESDEVLQSSGVEDSPLGDRELLDPTKSMEGTKSHSSDLPPEFLKQIKSSQRMDLLPFEVEDILKALWRKESKLCKLICDIQGRTLSKFERETGYLMFFLKALLVPPNKFRPPAAIGSGVWQHPQNALLSKVLESNISLANTKPSELKFFQKWRDLQNSINVLFDSSKGFVRNDRTALGIRQLLDKKEGLLRQKMMGKRVNYACRSVISPDPYLAVNEIGIPPYFALRLTYPERVTPWNVNNLRHTVLNGADIYPGATHYKDKDQMYRLQGMNMRKAISRKLPTSRAVTKVGKGPETNFEGKFVHRHLRDGDIVLVNRQPTLHKPSMMAHFVRVLKGEKTIRMHYANCSTYNADFDGDEMNVHLPQDEISRAESVQIVNANQQYIVPTSGDPIRGLIQDHIVSAVLLTKMDTFLTREEYCQLLYASCVPPPVYDSEAVTFGPKVSILVSANEIQPVPPAIWKPIPLWTGKQVITAILNHIAKGHQPFTVHKEGKIPKEYFGKDATERNMFVYNNELIHGIIDKAQFGKYGLVHTIHELYGADSAGLLLAVLSRLFTLFLQMHGFTCGVDDLLVIQKSDMKRKRILEKSETRSEDVHFRFVPSRSNSKDPLKLLKETEKSIRRNGESATARLDRMMSNALNGLTSEVNKVLFPVGLWKPFPKNCLSLMTSTGAKGGLVNMTQISSLLGQQELEGKRVPRMVSGKTLPCFPAWDISSRAGGFISDRFLTGLRPQEYYFHCMAGREGLIDTAVKTSRSGYLQRCVMKNLESLKVCYDYTVRDADGSIIQFTYGEDGVDVQKSSFLGEFDMLRNNRKVLLEKVNGQLEYAHLSKSNGYIKHMPDELKEKAAEFVSKHSRNPMSTSHQINQNELMNLVQLKYQQSLADPGEAVGIVAAQSVGEPSTQMTLNTFHLAGRGEMNVTLGIPRLTEILMHAKVDLSTPVMSCPLLDWRARDDAEFIAAKLGRICLADVIESIEVCNIPFSTYNNQVYPIYKLKLKLYSPELYPPHSGITTKNCMDRLQDKFLNEMEEDINKHLILLSKINEIRMSSEKKDSDSAEGELDETANQLETGKGKSFDDDEAGREDDDNHDDDDDDDVRSDGSMEDLGADAEKRRRQTTDEMEYDDDFENETTAFQDEYEGVQSGQESEVDNVEPEEDYAMGQEVLSKEVEVEASQNPSRAKSEPLPMEKKKKVKSEVKKKTVTRKGHKKSRILLAESKGLEFEVFFKFDNCDPRILLAEIAQKTAKRIYVKASKNIDKCSVVEPKRSGDPLLLQTAGVNFNALWNLHEFIDVNKIVSNNINAMLEIYGVEAARATIINEVKGVFDAYGIRVNIRHLMLIADLMTANGGYRPLNRMGMHKFNTSPFNRMSFETATNVVSEAALHGDLDTMESPSACVSLGKIVKLGTGAFDLLQNMQL</sequence>
<keyword evidence="8" id="KW-0460">Magnesium</keyword>
<dbReference type="Gene3D" id="4.10.860.120">
    <property type="entry name" value="RNA polymerase II, clamp domain"/>
    <property type="match status" value="1"/>
</dbReference>
<keyword evidence="3 12" id="KW-0240">DNA-directed RNA polymerase</keyword>
<dbReference type="Gene3D" id="1.10.150.390">
    <property type="match status" value="1"/>
</dbReference>
<gene>
    <name evidence="15" type="primary">RPB205</name>
    <name evidence="15" type="ORF">AXF42_Ash015318</name>
</gene>
<dbReference type="PANTHER" id="PTHR19376">
    <property type="entry name" value="DNA-DIRECTED RNA POLYMERASE"/>
    <property type="match status" value="1"/>
</dbReference>
<dbReference type="InterPro" id="IPR006592">
    <property type="entry name" value="RNA_pol_N"/>
</dbReference>
<dbReference type="Pfam" id="PF04983">
    <property type="entry name" value="RNA_pol_Rpb1_3"/>
    <property type="match status" value="1"/>
</dbReference>
<dbReference type="GO" id="GO:0005736">
    <property type="term" value="C:RNA polymerase I complex"/>
    <property type="evidence" value="ECO:0007669"/>
    <property type="project" value="TreeGrafter"/>
</dbReference>
<dbReference type="Pfam" id="PF00623">
    <property type="entry name" value="RNA_pol_Rpb1_2"/>
    <property type="match status" value="1"/>
</dbReference>
<evidence type="ECO:0000256" key="6">
    <source>
        <dbReference type="ARBA" id="ARBA00022723"/>
    </source>
</evidence>
<evidence type="ECO:0000256" key="1">
    <source>
        <dbReference type="ARBA" id="ARBA00004123"/>
    </source>
</evidence>
<reference evidence="15 16" key="1">
    <citation type="journal article" date="2017" name="Nature">
        <title>The Apostasia genome and the evolution of orchids.</title>
        <authorList>
            <person name="Zhang G.Q."/>
            <person name="Liu K.W."/>
            <person name="Li Z."/>
            <person name="Lohaus R."/>
            <person name="Hsiao Y.Y."/>
            <person name="Niu S.C."/>
            <person name="Wang J.Y."/>
            <person name="Lin Y.C."/>
            <person name="Xu Q."/>
            <person name="Chen L.J."/>
            <person name="Yoshida K."/>
            <person name="Fujiwara S."/>
            <person name="Wang Z.W."/>
            <person name="Zhang Y.Q."/>
            <person name="Mitsuda N."/>
            <person name="Wang M."/>
            <person name="Liu G.H."/>
            <person name="Pecoraro L."/>
            <person name="Huang H.X."/>
            <person name="Xiao X.J."/>
            <person name="Lin M."/>
            <person name="Wu X.Y."/>
            <person name="Wu W.L."/>
            <person name="Chen Y.Y."/>
            <person name="Chang S.B."/>
            <person name="Sakamoto S."/>
            <person name="Ohme-Takagi M."/>
            <person name="Yagi M."/>
            <person name="Zeng S.J."/>
            <person name="Shen C.Y."/>
            <person name="Yeh C.M."/>
            <person name="Luo Y.B."/>
            <person name="Tsai W.C."/>
            <person name="Van de Peer Y."/>
            <person name="Liu Z.J."/>
        </authorList>
    </citation>
    <scope>NUCLEOTIDE SEQUENCE [LARGE SCALE GENOMIC DNA]</scope>
    <source>
        <strain evidence="16">cv. Shenzhen</strain>
        <tissue evidence="15">Stem</tissue>
    </source>
</reference>
<name>A0A2I0AM29_9ASPA</name>
<dbReference type="InterPro" id="IPR042102">
    <property type="entry name" value="RNA_pol_Rpb1_3_sf"/>
</dbReference>
<dbReference type="FunFam" id="2.40.40.20:FF:000019">
    <property type="entry name" value="DNA-directed RNA polymerase II subunit RPB1"/>
    <property type="match status" value="1"/>
</dbReference>
<dbReference type="Gene3D" id="3.30.70.2850">
    <property type="match status" value="1"/>
</dbReference>
<keyword evidence="16" id="KW-1185">Reference proteome</keyword>
<dbReference type="InterPro" id="IPR007080">
    <property type="entry name" value="RNA_pol_Rpb1_1"/>
</dbReference>
<dbReference type="Pfam" id="PF04998">
    <property type="entry name" value="RNA_pol_Rpb1_5"/>
    <property type="match status" value="1"/>
</dbReference>
<dbReference type="FunFam" id="4.10.860.120:FF:000006">
    <property type="entry name" value="DNA-directed RNA polymerase subunit"/>
    <property type="match status" value="1"/>
</dbReference>
<dbReference type="Gene3D" id="6.10.250.2940">
    <property type="match status" value="1"/>
</dbReference>
<dbReference type="EMBL" id="KZ451971">
    <property type="protein sequence ID" value="PKA56545.1"/>
    <property type="molecule type" value="Genomic_DNA"/>
</dbReference>
<evidence type="ECO:0000256" key="4">
    <source>
        <dbReference type="ARBA" id="ARBA00022679"/>
    </source>
</evidence>
<accession>A0A2I0AM29</accession>
<dbReference type="InterPro" id="IPR007083">
    <property type="entry name" value="RNA_pol_Rpb1_4"/>
</dbReference>
<dbReference type="PANTHER" id="PTHR19376:SF11">
    <property type="entry name" value="DNA-DIRECTED RNA POLYMERASE I SUBUNIT RPA1"/>
    <property type="match status" value="1"/>
</dbReference>
<feature type="region of interest" description="Disordered" evidence="13">
    <location>
        <begin position="1293"/>
        <end position="1371"/>
    </location>
</feature>
<keyword evidence="7" id="KW-0862">Zinc</keyword>
<keyword evidence="4 12" id="KW-0808">Transferase</keyword>
<proteinExistence type="inferred from homology"/>
<dbReference type="InterPro" id="IPR015699">
    <property type="entry name" value="DNA-dir_RNA_pol1_lsu_N"/>
</dbReference>
<evidence type="ECO:0000256" key="7">
    <source>
        <dbReference type="ARBA" id="ARBA00022833"/>
    </source>
</evidence>
<dbReference type="Gene3D" id="3.30.1490.180">
    <property type="entry name" value="RNA polymerase ii"/>
    <property type="match status" value="1"/>
</dbReference>
<comment type="similarity">
    <text evidence="2 12">Belongs to the RNA polymerase beta' chain family.</text>
</comment>
<dbReference type="EC" id="2.7.7.6" evidence="12"/>
<evidence type="ECO:0000313" key="15">
    <source>
        <dbReference type="EMBL" id="PKA56545.1"/>
    </source>
</evidence>
<evidence type="ECO:0000256" key="10">
    <source>
        <dbReference type="ARBA" id="ARBA00023242"/>
    </source>
</evidence>
<comment type="subcellular location">
    <subcellularLocation>
        <location evidence="1">Nucleus</location>
    </subcellularLocation>
</comment>
<feature type="compositionally biased region" description="Basic and acidic residues" evidence="13">
    <location>
        <begin position="1352"/>
        <end position="1361"/>
    </location>
</feature>
<evidence type="ECO:0000256" key="9">
    <source>
        <dbReference type="ARBA" id="ARBA00023163"/>
    </source>
</evidence>
<dbReference type="InterPro" id="IPR007066">
    <property type="entry name" value="RNA_pol_Rpb1_3"/>
</dbReference>
<dbReference type="InterPro" id="IPR038120">
    <property type="entry name" value="Rpb1_funnel_sf"/>
</dbReference>
<evidence type="ECO:0000256" key="5">
    <source>
        <dbReference type="ARBA" id="ARBA00022695"/>
    </source>
</evidence>
<dbReference type="Gene3D" id="6.20.50.80">
    <property type="match status" value="1"/>
</dbReference>
<dbReference type="Gene3D" id="2.40.40.20">
    <property type="match status" value="1"/>
</dbReference>
<dbReference type="SMART" id="SM00663">
    <property type="entry name" value="RPOLA_N"/>
    <property type="match status" value="1"/>
</dbReference>
<dbReference type="Pfam" id="PF05000">
    <property type="entry name" value="RNA_pol_Rpb1_4"/>
    <property type="match status" value="1"/>
</dbReference>
<dbReference type="InterPro" id="IPR000722">
    <property type="entry name" value="RNA_pol_asu"/>
</dbReference>
<dbReference type="InterPro" id="IPR044893">
    <property type="entry name" value="RNA_pol_Rpb1_clamp_domain"/>
</dbReference>
<comment type="function">
    <text evidence="12">DNA-dependent RNA polymerase catalyzes the transcription of DNA into RNA using the four ribonucleoside triphosphates as substrates.</text>
</comment>
<dbReference type="STRING" id="1088818.A0A2I0AM29"/>
<dbReference type="InterPro" id="IPR007081">
    <property type="entry name" value="RNA_pol_Rpb1_5"/>
</dbReference>
<evidence type="ECO:0000313" key="16">
    <source>
        <dbReference type="Proteomes" id="UP000236161"/>
    </source>
</evidence>
<keyword evidence="6" id="KW-0479">Metal-binding</keyword>
<dbReference type="FunFam" id="1.10.274.100:FF:000015">
    <property type="entry name" value="DNA-directed RNA polymerase subunit"/>
    <property type="match status" value="1"/>
</dbReference>
<feature type="compositionally biased region" description="Basic and acidic residues" evidence="13">
    <location>
        <begin position="1423"/>
        <end position="1442"/>
    </location>
</feature>
<feature type="compositionally biased region" description="Acidic residues" evidence="13">
    <location>
        <begin position="1362"/>
        <end position="1371"/>
    </location>
</feature>
<dbReference type="GO" id="GO:0006351">
    <property type="term" value="P:DNA-templated transcription"/>
    <property type="evidence" value="ECO:0007669"/>
    <property type="project" value="InterPro"/>
</dbReference>
<protein>
    <recommendedName>
        <fullName evidence="12">DNA-directed RNA polymerase subunit</fullName>
        <ecNumber evidence="12">2.7.7.6</ecNumber>
    </recommendedName>
</protein>
<feature type="region of interest" description="Disordered" evidence="13">
    <location>
        <begin position="252"/>
        <end position="286"/>
    </location>
</feature>
<organism evidence="15 16">
    <name type="scientific">Apostasia shenzhenica</name>
    <dbReference type="NCBI Taxonomy" id="1088818"/>
    <lineage>
        <taxon>Eukaryota</taxon>
        <taxon>Viridiplantae</taxon>
        <taxon>Streptophyta</taxon>
        <taxon>Embryophyta</taxon>
        <taxon>Tracheophyta</taxon>
        <taxon>Spermatophyta</taxon>
        <taxon>Magnoliopsida</taxon>
        <taxon>Liliopsida</taxon>
        <taxon>Asparagales</taxon>
        <taxon>Orchidaceae</taxon>
        <taxon>Apostasioideae</taxon>
        <taxon>Apostasia</taxon>
    </lineage>
</organism>
<evidence type="ECO:0000256" key="2">
    <source>
        <dbReference type="ARBA" id="ARBA00006460"/>
    </source>
</evidence>
<evidence type="ECO:0000256" key="11">
    <source>
        <dbReference type="ARBA" id="ARBA00048552"/>
    </source>
</evidence>